<dbReference type="Proteomes" id="UP001057860">
    <property type="component" value="Chromosome"/>
</dbReference>
<dbReference type="GeneID" id="75139850"/>
<keyword evidence="3" id="KW-1133">Transmembrane helix</keyword>
<feature type="domain" description="OmpR/PhoB-type" evidence="4">
    <location>
        <begin position="1"/>
        <end position="97"/>
    </location>
</feature>
<dbReference type="SUPFAM" id="SSF46894">
    <property type="entry name" value="C-terminal effector domain of the bipartite response regulators"/>
    <property type="match status" value="1"/>
</dbReference>
<accession>A0ABY5UUS1</accession>
<evidence type="ECO:0000256" key="3">
    <source>
        <dbReference type="SAM" id="Phobius"/>
    </source>
</evidence>
<gene>
    <name evidence="5" type="ORF">N0H69_07585</name>
</gene>
<proteinExistence type="predicted"/>
<evidence type="ECO:0000256" key="2">
    <source>
        <dbReference type="PROSITE-ProRule" id="PRU01091"/>
    </source>
</evidence>
<keyword evidence="6" id="KW-1185">Reference proteome</keyword>
<organism evidence="5 6">
    <name type="scientific">Yersinia alsatica</name>
    <dbReference type="NCBI Taxonomy" id="2890317"/>
    <lineage>
        <taxon>Bacteria</taxon>
        <taxon>Pseudomonadati</taxon>
        <taxon>Pseudomonadota</taxon>
        <taxon>Gammaproteobacteria</taxon>
        <taxon>Enterobacterales</taxon>
        <taxon>Yersiniaceae</taxon>
        <taxon>Yersinia</taxon>
    </lineage>
</organism>
<evidence type="ECO:0000256" key="1">
    <source>
        <dbReference type="ARBA" id="ARBA00023125"/>
    </source>
</evidence>
<protein>
    <submittedName>
        <fullName evidence="5">Winged helix-turn-helix domain-containing protein</fullName>
    </submittedName>
</protein>
<sequence length="219" mass="25044">MDEIAIGDIVFFPQKRTLDKGGRTLKIRNKESEVLLFLCNHYPAALSREEIEQKVWEGSYVTDNTLTQTISNLRHALDDKGHELVMTIPKKGYCLGVKPKFVLNDPSCNLSLPNKNLSDDLENETITTTSKSIGFIYKVTMLLAFFLFLFFSFKVTSYYYQVRVVDTGELPILVNLDEMHDKAFLSVYNKAPYVFLKKQKNGEYTVCKQQAGGLTCERK</sequence>
<dbReference type="InterPro" id="IPR001867">
    <property type="entry name" value="OmpR/PhoB-type_DNA-bd"/>
</dbReference>
<dbReference type="PROSITE" id="PS51755">
    <property type="entry name" value="OMPR_PHOB"/>
    <property type="match status" value="1"/>
</dbReference>
<feature type="DNA-binding region" description="OmpR/PhoB-type" evidence="2">
    <location>
        <begin position="1"/>
        <end position="97"/>
    </location>
</feature>
<feature type="transmembrane region" description="Helical" evidence="3">
    <location>
        <begin position="135"/>
        <end position="153"/>
    </location>
</feature>
<reference evidence="5" key="1">
    <citation type="submission" date="2022-08" db="EMBL/GenBank/DDBJ databases">
        <authorList>
            <person name="Bogun A."/>
            <person name="Kislichkina A."/>
            <person name="Solomentsev V."/>
            <person name="Skryabin Y."/>
            <person name="Sizova A."/>
            <person name="Platonov M."/>
            <person name="Dentovskaya S."/>
        </authorList>
    </citation>
    <scope>NUCLEOTIDE SEQUENCE</scope>
    <source>
        <strain evidence="5">SCPM-O-B-7604</strain>
    </source>
</reference>
<dbReference type="InterPro" id="IPR016032">
    <property type="entry name" value="Sig_transdc_resp-reg_C-effctor"/>
</dbReference>
<name>A0ABY5UUS1_9GAMM</name>
<evidence type="ECO:0000313" key="5">
    <source>
        <dbReference type="EMBL" id="UWM46669.1"/>
    </source>
</evidence>
<dbReference type="RefSeq" id="WP_050109899.1">
    <property type="nucleotide sequence ID" value="NZ_CP104006.1"/>
</dbReference>
<keyword evidence="1 2" id="KW-0238">DNA-binding</keyword>
<dbReference type="CDD" id="cd00383">
    <property type="entry name" value="trans_reg_C"/>
    <property type="match status" value="1"/>
</dbReference>
<keyword evidence="3" id="KW-0812">Transmembrane</keyword>
<evidence type="ECO:0000313" key="6">
    <source>
        <dbReference type="Proteomes" id="UP001057860"/>
    </source>
</evidence>
<dbReference type="EMBL" id="CP104006">
    <property type="protein sequence ID" value="UWM46669.1"/>
    <property type="molecule type" value="Genomic_DNA"/>
</dbReference>
<evidence type="ECO:0000259" key="4">
    <source>
        <dbReference type="PROSITE" id="PS51755"/>
    </source>
</evidence>
<dbReference type="SMART" id="SM00862">
    <property type="entry name" value="Trans_reg_C"/>
    <property type="match status" value="1"/>
</dbReference>
<dbReference type="Pfam" id="PF00486">
    <property type="entry name" value="Trans_reg_C"/>
    <property type="match status" value="1"/>
</dbReference>
<dbReference type="InterPro" id="IPR036388">
    <property type="entry name" value="WH-like_DNA-bd_sf"/>
</dbReference>
<keyword evidence="3" id="KW-0472">Membrane</keyword>
<dbReference type="Gene3D" id="1.10.10.10">
    <property type="entry name" value="Winged helix-like DNA-binding domain superfamily/Winged helix DNA-binding domain"/>
    <property type="match status" value="1"/>
</dbReference>